<evidence type="ECO:0000256" key="4">
    <source>
        <dbReference type="RuleBase" id="RU361169"/>
    </source>
</evidence>
<keyword evidence="3 4" id="KW-0326">Glycosidase</keyword>
<evidence type="ECO:0000256" key="3">
    <source>
        <dbReference type="ARBA" id="ARBA00023295"/>
    </source>
</evidence>
<dbReference type="Pfam" id="PF04873">
    <property type="entry name" value="EIN3_DNA-bd"/>
    <property type="match status" value="1"/>
</dbReference>
<evidence type="ECO:0000256" key="2">
    <source>
        <dbReference type="ARBA" id="ARBA00022801"/>
    </source>
</evidence>
<dbReference type="GO" id="GO:0005634">
    <property type="term" value="C:nucleus"/>
    <property type="evidence" value="ECO:0007669"/>
    <property type="project" value="InterPro"/>
</dbReference>
<keyword evidence="7" id="KW-0456">Lyase</keyword>
<dbReference type="PANTHER" id="PTHR31339:SF87">
    <property type="entry name" value="GLYCOSIDE HYDROLASE, FAMILY 28, PECTIN LYASE FOLD_VIRULENCE FACTOR-RELATED"/>
    <property type="match status" value="1"/>
</dbReference>
<dbReference type="InParanoid" id="A0A251VAW7"/>
<dbReference type="PANTHER" id="PTHR31339">
    <property type="entry name" value="PECTIN LYASE-RELATED"/>
    <property type="match status" value="1"/>
</dbReference>
<dbReference type="GO" id="GO:0016829">
    <property type="term" value="F:lyase activity"/>
    <property type="evidence" value="ECO:0007669"/>
    <property type="project" value="UniProtKB-KW"/>
</dbReference>
<dbReference type="InterPro" id="IPR011050">
    <property type="entry name" value="Pectin_lyase_fold/virulence"/>
</dbReference>
<dbReference type="InterPro" id="IPR051801">
    <property type="entry name" value="GH28_Enzymes"/>
</dbReference>
<dbReference type="GO" id="GO:0003700">
    <property type="term" value="F:DNA-binding transcription factor activity"/>
    <property type="evidence" value="ECO:0007669"/>
    <property type="project" value="InterPro"/>
</dbReference>
<dbReference type="Proteomes" id="UP000215914">
    <property type="component" value="Chromosome 3"/>
</dbReference>
<comment type="similarity">
    <text evidence="1 4">Belongs to the glycosyl hydrolase 28 family.</text>
</comment>
<evidence type="ECO:0000313" key="8">
    <source>
        <dbReference type="Proteomes" id="UP000215914"/>
    </source>
</evidence>
<keyword evidence="8" id="KW-1185">Reference proteome</keyword>
<dbReference type="InterPro" id="IPR012334">
    <property type="entry name" value="Pectin_lyas_fold"/>
</dbReference>
<dbReference type="STRING" id="4232.A0A251VAW7"/>
<dbReference type="Gene3D" id="2.160.20.10">
    <property type="entry name" value="Single-stranded right-handed beta-helix, Pectin lyase-like"/>
    <property type="match status" value="1"/>
</dbReference>
<dbReference type="GO" id="GO:0005975">
    <property type="term" value="P:carbohydrate metabolic process"/>
    <property type="evidence" value="ECO:0007669"/>
    <property type="project" value="InterPro"/>
</dbReference>
<dbReference type="InterPro" id="IPR047091">
    <property type="entry name" value="EIN3-like_DNA-bd"/>
</dbReference>
<accession>A0A251VAW7</accession>
<reference evidence="8" key="1">
    <citation type="journal article" date="2017" name="Nature">
        <title>The sunflower genome provides insights into oil metabolism, flowering and Asterid evolution.</title>
        <authorList>
            <person name="Badouin H."/>
            <person name="Gouzy J."/>
            <person name="Grassa C.J."/>
            <person name="Murat F."/>
            <person name="Staton S.E."/>
            <person name="Cottret L."/>
            <person name="Lelandais-Briere C."/>
            <person name="Owens G.L."/>
            <person name="Carrere S."/>
            <person name="Mayjonade B."/>
            <person name="Legrand L."/>
            <person name="Gill N."/>
            <person name="Kane N.C."/>
            <person name="Bowers J.E."/>
            <person name="Hubner S."/>
            <person name="Bellec A."/>
            <person name="Berard A."/>
            <person name="Berges H."/>
            <person name="Blanchet N."/>
            <person name="Boniface M.C."/>
            <person name="Brunel D."/>
            <person name="Catrice O."/>
            <person name="Chaidir N."/>
            <person name="Claudel C."/>
            <person name="Donnadieu C."/>
            <person name="Faraut T."/>
            <person name="Fievet G."/>
            <person name="Helmstetter N."/>
            <person name="King M."/>
            <person name="Knapp S.J."/>
            <person name="Lai Z."/>
            <person name="Le Paslier M.C."/>
            <person name="Lippi Y."/>
            <person name="Lorenzon L."/>
            <person name="Mandel J.R."/>
            <person name="Marage G."/>
            <person name="Marchand G."/>
            <person name="Marquand E."/>
            <person name="Bret-Mestries E."/>
            <person name="Morien E."/>
            <person name="Nambeesan S."/>
            <person name="Nguyen T."/>
            <person name="Pegot-Espagnet P."/>
            <person name="Pouilly N."/>
            <person name="Raftis F."/>
            <person name="Sallet E."/>
            <person name="Schiex T."/>
            <person name="Thomas J."/>
            <person name="Vandecasteele C."/>
            <person name="Vares D."/>
            <person name="Vear F."/>
            <person name="Vautrin S."/>
            <person name="Crespi M."/>
            <person name="Mangin B."/>
            <person name="Burke J.M."/>
            <person name="Salse J."/>
            <person name="Munos S."/>
            <person name="Vincourt P."/>
            <person name="Rieseberg L.H."/>
            <person name="Langlade N.B."/>
        </authorList>
    </citation>
    <scope>NUCLEOTIDE SEQUENCE [LARGE SCALE GENOMIC DNA]</scope>
    <source>
        <strain evidence="8">cv. SF193</strain>
    </source>
</reference>
<dbReference type="SUPFAM" id="SSF51126">
    <property type="entry name" value="Pectin lyase-like"/>
    <property type="match status" value="1"/>
</dbReference>
<evidence type="ECO:0000259" key="6">
    <source>
        <dbReference type="Pfam" id="PF04873"/>
    </source>
</evidence>
<keyword evidence="2 4" id="KW-0378">Hydrolase</keyword>
<dbReference type="InterPro" id="IPR023278">
    <property type="entry name" value="Ethylene_insens-like_DNA-bd"/>
</dbReference>
<dbReference type="Gene3D" id="1.10.3180.10">
    <property type="entry name" value="DNA-binding domain of EIN3-like"/>
    <property type="match status" value="1"/>
</dbReference>
<gene>
    <name evidence="7" type="ORF">HannXRQ_Chr03g0082591</name>
</gene>
<dbReference type="AlphaFoldDB" id="A0A251VAW7"/>
<dbReference type="InterPro" id="IPR000743">
    <property type="entry name" value="Glyco_hydro_28"/>
</dbReference>
<dbReference type="GO" id="GO:0004650">
    <property type="term" value="F:polygalacturonase activity"/>
    <property type="evidence" value="ECO:0007669"/>
    <property type="project" value="InterPro"/>
</dbReference>
<feature type="domain" description="Ethylene insensitive 3-like DNA-binding" evidence="6">
    <location>
        <begin position="4"/>
        <end position="101"/>
    </location>
</feature>
<sequence>MDVDELERRMRRDRMLLRWLKDQSKGKDVDNTKQRQSQEQARRKKMSCAQDGILKYMLKMMEVCKAQGFVYGIIPENWKPVSGASDNLRAWWKEKYLAFDRMIRYSYLAFALYIKHAQLLPIGEAELISSIVTFFKRIGITAKDVEKGVLQEVLSLYSVPEASFAKACIIIDKMGKIPMEEIKKELKLVDLSNEAIEDLLQVLSMKSLTELEDSCTNTRIEDSYIVSRDDCVAVKSSWDEYGIAYGMQTQQLVIRRLTCISPTTAVIALGSEMSGGIQDVRAEDVAINSKSGVRIKTGVGRGGFVKDIYVKGFTMHTMKWPFWMMGNYGSHLDDNWDPNAIPVI</sequence>
<organism evidence="7 8">
    <name type="scientific">Helianthus annuus</name>
    <name type="common">Common sunflower</name>
    <dbReference type="NCBI Taxonomy" id="4232"/>
    <lineage>
        <taxon>Eukaryota</taxon>
        <taxon>Viridiplantae</taxon>
        <taxon>Streptophyta</taxon>
        <taxon>Embryophyta</taxon>
        <taxon>Tracheophyta</taxon>
        <taxon>Spermatophyta</taxon>
        <taxon>Magnoliopsida</taxon>
        <taxon>eudicotyledons</taxon>
        <taxon>Gunneridae</taxon>
        <taxon>Pentapetalae</taxon>
        <taxon>asterids</taxon>
        <taxon>campanulids</taxon>
        <taxon>Asterales</taxon>
        <taxon>Asteraceae</taxon>
        <taxon>Asteroideae</taxon>
        <taxon>Heliantheae alliance</taxon>
        <taxon>Heliantheae</taxon>
        <taxon>Helianthus</taxon>
    </lineage>
</organism>
<feature type="region of interest" description="Disordered" evidence="5">
    <location>
        <begin position="24"/>
        <end position="44"/>
    </location>
</feature>
<proteinExistence type="inferred from homology"/>
<evidence type="ECO:0000256" key="5">
    <source>
        <dbReference type="SAM" id="MobiDB-lite"/>
    </source>
</evidence>
<name>A0A251VAW7_HELAN</name>
<feature type="compositionally biased region" description="Basic and acidic residues" evidence="5">
    <location>
        <begin position="24"/>
        <end position="33"/>
    </location>
</feature>
<protein>
    <submittedName>
        <fullName evidence="7">Putative glycoside hydrolase, family 28, Pectin lyase fold/virulence factor</fullName>
    </submittedName>
</protein>
<dbReference type="EMBL" id="CM007892">
    <property type="protein sequence ID" value="OTG32072.1"/>
    <property type="molecule type" value="Genomic_DNA"/>
</dbReference>
<evidence type="ECO:0000256" key="1">
    <source>
        <dbReference type="ARBA" id="ARBA00008834"/>
    </source>
</evidence>
<dbReference type="Pfam" id="PF00295">
    <property type="entry name" value="Glyco_hydro_28"/>
    <property type="match status" value="1"/>
</dbReference>
<evidence type="ECO:0000313" key="7">
    <source>
        <dbReference type="EMBL" id="OTG32072.1"/>
    </source>
</evidence>